<dbReference type="Proteomes" id="UP000295388">
    <property type="component" value="Unassembled WGS sequence"/>
</dbReference>
<dbReference type="OrthoDB" id="4328209at2"/>
<feature type="transmembrane region" description="Helical" evidence="1">
    <location>
        <begin position="50"/>
        <end position="70"/>
    </location>
</feature>
<evidence type="ECO:0000313" key="3">
    <source>
        <dbReference type="Proteomes" id="UP000295388"/>
    </source>
</evidence>
<gene>
    <name evidence="2" type="ORF">EV643_11341</name>
</gene>
<proteinExistence type="predicted"/>
<keyword evidence="1" id="KW-0472">Membrane</keyword>
<dbReference type="AlphaFoldDB" id="A0A4R6K9M8"/>
<keyword evidence="1" id="KW-1133">Transmembrane helix</keyword>
<dbReference type="RefSeq" id="WP_133802619.1">
    <property type="nucleotide sequence ID" value="NZ_SNWQ01000013.1"/>
</dbReference>
<comment type="caution">
    <text evidence="2">The sequence shown here is derived from an EMBL/GenBank/DDBJ whole genome shotgun (WGS) entry which is preliminary data.</text>
</comment>
<evidence type="ECO:0008006" key="4">
    <source>
        <dbReference type="Google" id="ProtNLM"/>
    </source>
</evidence>
<sequence>MTDEQLADELRSLGRSVVPPVAEGLTTAVLERVADQPVRRTPLDVIRSKWRALLALFAVLVAGLALTPPVRAAVAEWLSIGGVEARPVPSGPSTAPAPPVVTGRLSLEDAGRRAGFVPVVPKVLGTPTGVEASTGMIAMGWQTGQRLEQFAAELSPLYVKKYHSSLEPVDGVEGYWFPTPHDLVLLDKDGNERVERVAGATLVWVYDGLTFRLEGVADKARATEIAVSATR</sequence>
<dbReference type="EMBL" id="SNWQ01000013">
    <property type="protein sequence ID" value="TDO45268.1"/>
    <property type="molecule type" value="Genomic_DNA"/>
</dbReference>
<reference evidence="2 3" key="1">
    <citation type="submission" date="2019-03" db="EMBL/GenBank/DDBJ databases">
        <title>Genomic Encyclopedia of Type Strains, Phase III (KMG-III): the genomes of soil and plant-associated and newly described type strains.</title>
        <authorList>
            <person name="Whitman W."/>
        </authorList>
    </citation>
    <scope>NUCLEOTIDE SEQUENCE [LARGE SCALE GENOMIC DNA]</scope>
    <source>
        <strain evidence="2 3">VKM Ac-2527</strain>
    </source>
</reference>
<organism evidence="2 3">
    <name type="scientific">Kribbella caucasensis</name>
    <dbReference type="NCBI Taxonomy" id="2512215"/>
    <lineage>
        <taxon>Bacteria</taxon>
        <taxon>Bacillati</taxon>
        <taxon>Actinomycetota</taxon>
        <taxon>Actinomycetes</taxon>
        <taxon>Propionibacteriales</taxon>
        <taxon>Kribbellaceae</taxon>
        <taxon>Kribbella</taxon>
    </lineage>
</organism>
<keyword evidence="1" id="KW-0812">Transmembrane</keyword>
<evidence type="ECO:0000313" key="2">
    <source>
        <dbReference type="EMBL" id="TDO45268.1"/>
    </source>
</evidence>
<evidence type="ECO:0000256" key="1">
    <source>
        <dbReference type="SAM" id="Phobius"/>
    </source>
</evidence>
<keyword evidence="3" id="KW-1185">Reference proteome</keyword>
<name>A0A4R6K9M8_9ACTN</name>
<protein>
    <recommendedName>
        <fullName evidence="4">DUF4367 domain-containing protein</fullName>
    </recommendedName>
</protein>
<accession>A0A4R6K9M8</accession>